<dbReference type="InterPro" id="IPR019831">
    <property type="entry name" value="Mn/Fe_SOD_N"/>
</dbReference>
<dbReference type="PROSITE" id="PS00088">
    <property type="entry name" value="SOD_MN"/>
    <property type="match status" value="1"/>
</dbReference>
<dbReference type="GO" id="GO:0004784">
    <property type="term" value="F:superoxide dismutase activity"/>
    <property type="evidence" value="ECO:0007669"/>
    <property type="project" value="UniProtKB-EC"/>
</dbReference>
<reference evidence="10 11" key="1">
    <citation type="submission" date="2019-02" db="EMBL/GenBank/DDBJ databases">
        <title>Deep-cultivation of Planctomycetes and their phenomic and genomic characterization uncovers novel biology.</title>
        <authorList>
            <person name="Wiegand S."/>
            <person name="Jogler M."/>
            <person name="Boedeker C."/>
            <person name="Pinto D."/>
            <person name="Vollmers J."/>
            <person name="Rivas-Marin E."/>
            <person name="Kohn T."/>
            <person name="Peeters S.H."/>
            <person name="Heuer A."/>
            <person name="Rast P."/>
            <person name="Oberbeckmann S."/>
            <person name="Bunk B."/>
            <person name="Jeske O."/>
            <person name="Meyerdierks A."/>
            <person name="Storesund J.E."/>
            <person name="Kallscheuer N."/>
            <person name="Luecker S."/>
            <person name="Lage O.M."/>
            <person name="Pohl T."/>
            <person name="Merkel B.J."/>
            <person name="Hornburger P."/>
            <person name="Mueller R.-W."/>
            <person name="Bruemmer F."/>
            <person name="Labrenz M."/>
            <person name="Spormann A.M."/>
            <person name="Op den Camp H."/>
            <person name="Overmann J."/>
            <person name="Amann R."/>
            <person name="Jetten M.S.M."/>
            <person name="Mascher T."/>
            <person name="Medema M.H."/>
            <person name="Devos D.P."/>
            <person name="Kaster A.-K."/>
            <person name="Ovreas L."/>
            <person name="Rohde M."/>
            <person name="Galperin M.Y."/>
            <person name="Jogler C."/>
        </authorList>
    </citation>
    <scope>NUCLEOTIDE SEQUENCE [LARGE SCALE GENOMIC DNA]</scope>
    <source>
        <strain evidence="10 11">Pla133</strain>
    </source>
</reference>
<dbReference type="EMBL" id="CP036287">
    <property type="protein sequence ID" value="QDU67255.1"/>
    <property type="molecule type" value="Genomic_DNA"/>
</dbReference>
<evidence type="ECO:0000256" key="4">
    <source>
        <dbReference type="ARBA" id="ARBA00023004"/>
    </source>
</evidence>
<evidence type="ECO:0000256" key="5">
    <source>
        <dbReference type="ARBA" id="ARBA00049204"/>
    </source>
</evidence>
<dbReference type="RefSeq" id="WP_145065261.1">
    <property type="nucleotide sequence ID" value="NZ_CP036287.1"/>
</dbReference>
<proteinExistence type="inferred from homology"/>
<feature type="binding site" evidence="6">
    <location>
        <position position="162"/>
    </location>
    <ligand>
        <name>Mn(2+)</name>
        <dbReference type="ChEBI" id="CHEBI:29035"/>
    </ligand>
</feature>
<dbReference type="InterPro" id="IPR036314">
    <property type="entry name" value="SOD_C_sf"/>
</dbReference>
<protein>
    <recommendedName>
        <fullName evidence="7">Superoxide dismutase</fullName>
        <ecNumber evidence="7">1.15.1.1</ecNumber>
    </recommendedName>
</protein>
<comment type="function">
    <text evidence="7">Destroys radicals which are normally produced within the cells and which are toxic to biological systems.</text>
</comment>
<dbReference type="PIRSF" id="PIRSF000349">
    <property type="entry name" value="SODismutase"/>
    <property type="match status" value="1"/>
</dbReference>
<dbReference type="PRINTS" id="PR01703">
    <property type="entry name" value="MNSODISMTASE"/>
</dbReference>
<feature type="binding site" evidence="6">
    <location>
        <position position="75"/>
    </location>
    <ligand>
        <name>Mn(2+)</name>
        <dbReference type="ChEBI" id="CHEBI:29035"/>
    </ligand>
</feature>
<evidence type="ECO:0000313" key="10">
    <source>
        <dbReference type="EMBL" id="QDU67255.1"/>
    </source>
</evidence>
<feature type="binding site" evidence="6">
    <location>
        <position position="158"/>
    </location>
    <ligand>
        <name>Mn(2+)</name>
        <dbReference type="ChEBI" id="CHEBI:29035"/>
    </ligand>
</feature>
<keyword evidence="2 6" id="KW-0479">Metal-binding</keyword>
<accession>A0A518BJV9</accession>
<comment type="similarity">
    <text evidence="1 7">Belongs to the iron/manganese superoxide dismutase family.</text>
</comment>
<dbReference type="InterPro" id="IPR019833">
    <property type="entry name" value="Mn/Fe_SOD_BS"/>
</dbReference>
<organism evidence="10 11">
    <name type="scientific">Engelhardtia mirabilis</name>
    <dbReference type="NCBI Taxonomy" id="2528011"/>
    <lineage>
        <taxon>Bacteria</taxon>
        <taxon>Pseudomonadati</taxon>
        <taxon>Planctomycetota</taxon>
        <taxon>Planctomycetia</taxon>
        <taxon>Planctomycetia incertae sedis</taxon>
        <taxon>Engelhardtia</taxon>
    </lineage>
</organism>
<evidence type="ECO:0000259" key="9">
    <source>
        <dbReference type="Pfam" id="PF02777"/>
    </source>
</evidence>
<dbReference type="InterPro" id="IPR036324">
    <property type="entry name" value="Mn/Fe_SOD_N_sf"/>
</dbReference>
<feature type="domain" description="Manganese/iron superoxide dismutase C-terminal" evidence="9">
    <location>
        <begin position="90"/>
        <end position="190"/>
    </location>
</feature>
<dbReference type="InterPro" id="IPR019832">
    <property type="entry name" value="Mn/Fe_SOD_C"/>
</dbReference>
<dbReference type="EC" id="1.15.1.1" evidence="7"/>
<evidence type="ECO:0000256" key="7">
    <source>
        <dbReference type="RuleBase" id="RU000414"/>
    </source>
</evidence>
<keyword evidence="11" id="KW-1185">Reference proteome</keyword>
<dbReference type="Gene3D" id="1.10.287.990">
    <property type="entry name" value="Fe,Mn superoxide dismutase (SOD) domain"/>
    <property type="match status" value="1"/>
</dbReference>
<dbReference type="GO" id="GO:0046872">
    <property type="term" value="F:metal ion binding"/>
    <property type="evidence" value="ECO:0007669"/>
    <property type="project" value="UniProtKB-KW"/>
</dbReference>
<dbReference type="PANTHER" id="PTHR42769">
    <property type="entry name" value="SUPEROXIDE DISMUTASE"/>
    <property type="match status" value="1"/>
</dbReference>
<dbReference type="PANTHER" id="PTHR42769:SF3">
    <property type="entry name" value="SUPEROXIDE DISMUTASE [FE] 2, CHLOROPLASTIC"/>
    <property type="match status" value="1"/>
</dbReference>
<dbReference type="Gene3D" id="3.55.40.20">
    <property type="entry name" value="Iron/manganese superoxide dismutase, C-terminal domain"/>
    <property type="match status" value="1"/>
</dbReference>
<evidence type="ECO:0000256" key="6">
    <source>
        <dbReference type="PIRSR" id="PIRSR000349-1"/>
    </source>
</evidence>
<dbReference type="Pfam" id="PF00081">
    <property type="entry name" value="Sod_Fe_N"/>
    <property type="match status" value="1"/>
</dbReference>
<name>A0A518BJV9_9BACT</name>
<dbReference type="AlphaFoldDB" id="A0A518BJV9"/>
<comment type="catalytic activity">
    <reaction evidence="5 7">
        <text>2 superoxide + 2 H(+) = H2O2 + O2</text>
        <dbReference type="Rhea" id="RHEA:20696"/>
        <dbReference type="ChEBI" id="CHEBI:15378"/>
        <dbReference type="ChEBI" id="CHEBI:15379"/>
        <dbReference type="ChEBI" id="CHEBI:16240"/>
        <dbReference type="ChEBI" id="CHEBI:18421"/>
        <dbReference type="EC" id="1.15.1.1"/>
    </reaction>
</comment>
<sequence length="194" mass="21150">MAFELPALPFAGDALSDKGMSAETFEYHHGKHHNAYVTNLNKLIEGTAHAKSSLDEIIKASDGGLFNNAAQHWNHSFFWNCISPNGGGGPKGALGEAISAKWGGFDEFKAEFSAKAATLFGSGWAFLVKKSDGSLAITQEPNAGCPVKSGDKAILTLDVWEHAYYVDFRNARPKFIENFWNIANWDFASRNFGS</sequence>
<gene>
    <name evidence="10" type="primary">sodB</name>
    <name evidence="10" type="ORF">Pla133_23340</name>
</gene>
<evidence type="ECO:0000256" key="2">
    <source>
        <dbReference type="ARBA" id="ARBA00022723"/>
    </source>
</evidence>
<evidence type="ECO:0000256" key="1">
    <source>
        <dbReference type="ARBA" id="ARBA00008714"/>
    </source>
</evidence>
<dbReference type="KEGG" id="pbap:Pla133_23340"/>
<keyword evidence="4" id="KW-0408">Iron</keyword>
<dbReference type="Pfam" id="PF02777">
    <property type="entry name" value="Sod_Fe_C"/>
    <property type="match status" value="1"/>
</dbReference>
<evidence type="ECO:0000259" key="8">
    <source>
        <dbReference type="Pfam" id="PF00081"/>
    </source>
</evidence>
<feature type="binding site" evidence="6">
    <location>
        <position position="28"/>
    </location>
    <ligand>
        <name>Mn(2+)</name>
        <dbReference type="ChEBI" id="CHEBI:29035"/>
    </ligand>
</feature>
<dbReference type="GO" id="GO:0005737">
    <property type="term" value="C:cytoplasm"/>
    <property type="evidence" value="ECO:0007669"/>
    <property type="project" value="UniProtKB-ARBA"/>
</dbReference>
<keyword evidence="3 7" id="KW-0560">Oxidoreductase</keyword>
<feature type="domain" description="Manganese/iron superoxide dismutase N-terminal" evidence="8">
    <location>
        <begin position="3"/>
        <end position="83"/>
    </location>
</feature>
<dbReference type="SUPFAM" id="SSF46609">
    <property type="entry name" value="Fe,Mn superoxide dismutase (SOD), N-terminal domain"/>
    <property type="match status" value="1"/>
</dbReference>
<evidence type="ECO:0000313" key="11">
    <source>
        <dbReference type="Proteomes" id="UP000316921"/>
    </source>
</evidence>
<dbReference type="Proteomes" id="UP000316921">
    <property type="component" value="Chromosome"/>
</dbReference>
<dbReference type="FunFam" id="1.10.287.990:FF:000002">
    <property type="entry name" value="Superoxide dismutase"/>
    <property type="match status" value="1"/>
</dbReference>
<dbReference type="FunFam" id="3.55.40.20:FF:000001">
    <property type="entry name" value="Superoxide dismutase"/>
    <property type="match status" value="1"/>
</dbReference>
<evidence type="ECO:0000256" key="3">
    <source>
        <dbReference type="ARBA" id="ARBA00023002"/>
    </source>
</evidence>
<dbReference type="SUPFAM" id="SSF54719">
    <property type="entry name" value="Fe,Mn superoxide dismutase (SOD), C-terminal domain"/>
    <property type="match status" value="1"/>
</dbReference>
<dbReference type="InterPro" id="IPR001189">
    <property type="entry name" value="Mn/Fe_SOD"/>
</dbReference>